<keyword evidence="5" id="KW-1185">Reference proteome</keyword>
<feature type="domain" description="TPM" evidence="3">
    <location>
        <begin position="265"/>
        <end position="394"/>
    </location>
</feature>
<feature type="domain" description="TPM" evidence="3">
    <location>
        <begin position="63"/>
        <end position="126"/>
    </location>
</feature>
<dbReference type="Pfam" id="PF04536">
    <property type="entry name" value="TPM_phosphatase"/>
    <property type="match status" value="2"/>
</dbReference>
<evidence type="ECO:0000256" key="2">
    <source>
        <dbReference type="SAM" id="Phobius"/>
    </source>
</evidence>
<keyword evidence="2" id="KW-0812">Transmembrane</keyword>
<evidence type="ECO:0000259" key="3">
    <source>
        <dbReference type="Pfam" id="PF04536"/>
    </source>
</evidence>
<proteinExistence type="predicted"/>
<evidence type="ECO:0000313" key="5">
    <source>
        <dbReference type="Proteomes" id="UP000233458"/>
    </source>
</evidence>
<dbReference type="Proteomes" id="UP000233458">
    <property type="component" value="Plasmid pCSC3H3"/>
</dbReference>
<gene>
    <name evidence="4" type="ORF">CSC3H3_23280</name>
</gene>
<dbReference type="InterPro" id="IPR007621">
    <property type="entry name" value="TPM_dom"/>
</dbReference>
<dbReference type="PANTHER" id="PTHR30373">
    <property type="entry name" value="UPF0603 PROTEIN YGCG"/>
    <property type="match status" value="1"/>
</dbReference>
<accession>A0ABN5FL63</accession>
<evidence type="ECO:0000313" key="4">
    <source>
        <dbReference type="EMBL" id="AUG55768.1"/>
    </source>
</evidence>
<sequence>MLLQQIFVSGSRKSIVMARRTSAMRGCANVPRYAAFMLLALAFLLPVFDRAQAASYERKARYVSDAASLLTKQEADALAEKLQAFEDKELIEISVLTVEKFPQTEDGIYTLLEDTYRDWNMGNTETESSSYRRRLQAFITEQNLAKQAQKLSLEELVQKYASLVPHERTKGRAVLVIFSKEDRAVRVLNGNGFGLAKGEWRKLYIYHFNPILAHGDMPAAIDLVVDMVMRRSVNMSETAEDFSIDSPGFRKPLDRFPLERFDRYVNDFAGLLSPAAVAGITSKLRAYEQENGTEISVLTVHSYKDVSSQESWEGFATEIFHRFEIGGKNTASSVNKGVLFVVSDGDRKVRIELGAGYTALYDTIMKQVIDSIVPALHDGNYETGISDGVAQIIAKTRADVSYVEWHKWPIFIGVVVFLSIAAAIRNRMQDYVAIHWLIVGSIGAAIIFICQTIFNILYSLQTRNRQYDHTDLNAAYQRLHRRDHHHQHGGGDFGGGGGGDSGGGASGSF</sequence>
<reference evidence="4 5" key="1">
    <citation type="submission" date="2017-10" db="EMBL/GenBank/DDBJ databases">
        <title>Biodiversity and function of Thalassospira species in the particle-attached aromatic-hydrocarbon-degrading consortia from the surface seawater of the China South Sea.</title>
        <authorList>
            <person name="Dong C."/>
            <person name="Liu R."/>
            <person name="Shao Z."/>
        </authorList>
    </citation>
    <scope>NUCLEOTIDE SEQUENCE [LARGE SCALE GENOMIC DNA]</scope>
    <source>
        <strain evidence="4 5">CSC3H3</strain>
        <plasmid evidence="5">pcsc3h3</plasmid>
    </source>
</reference>
<dbReference type="PANTHER" id="PTHR30373:SF2">
    <property type="entry name" value="UPF0603 PROTEIN YGCG"/>
    <property type="match status" value="1"/>
</dbReference>
<keyword evidence="2" id="KW-0472">Membrane</keyword>
<feature type="region of interest" description="Disordered" evidence="1">
    <location>
        <begin position="484"/>
        <end position="509"/>
    </location>
</feature>
<dbReference type="EMBL" id="CP024200">
    <property type="protein sequence ID" value="AUG55768.1"/>
    <property type="molecule type" value="Genomic_DNA"/>
</dbReference>
<geneLocation type="plasmid" evidence="5">
    <name>pcsc3h3</name>
</geneLocation>
<keyword evidence="4" id="KW-0614">Plasmid</keyword>
<dbReference type="Gene3D" id="3.10.310.50">
    <property type="match status" value="2"/>
</dbReference>
<keyword evidence="2" id="KW-1133">Transmembrane helix</keyword>
<evidence type="ECO:0000256" key="1">
    <source>
        <dbReference type="SAM" id="MobiDB-lite"/>
    </source>
</evidence>
<feature type="transmembrane region" description="Helical" evidence="2">
    <location>
        <begin position="405"/>
        <end position="424"/>
    </location>
</feature>
<name>A0ABN5FL63_9PROT</name>
<protein>
    <recommendedName>
        <fullName evidence="3">TPM domain-containing protein</fullName>
    </recommendedName>
</protein>
<organism evidence="4 5">
    <name type="scientific">Thalassospira marina</name>
    <dbReference type="NCBI Taxonomy" id="2048283"/>
    <lineage>
        <taxon>Bacteria</taxon>
        <taxon>Pseudomonadati</taxon>
        <taxon>Pseudomonadota</taxon>
        <taxon>Alphaproteobacteria</taxon>
        <taxon>Rhodospirillales</taxon>
        <taxon>Thalassospiraceae</taxon>
        <taxon>Thalassospira</taxon>
    </lineage>
</organism>
<feature type="compositionally biased region" description="Gly residues" evidence="1">
    <location>
        <begin position="490"/>
        <end position="509"/>
    </location>
</feature>
<feature type="transmembrane region" description="Helical" evidence="2">
    <location>
        <begin position="436"/>
        <end position="458"/>
    </location>
</feature>